<dbReference type="RefSeq" id="XP_046073658.1">
    <property type="nucleotide sequence ID" value="XM_046211079.1"/>
</dbReference>
<dbReference type="EMBL" id="JAJTJA010000005">
    <property type="protein sequence ID" value="KAH8699194.1"/>
    <property type="molecule type" value="Genomic_DNA"/>
</dbReference>
<dbReference type="InterPro" id="IPR053228">
    <property type="entry name" value="Stereospecific_Lipase"/>
</dbReference>
<name>A0AAD4Q1Z3_9EURO</name>
<dbReference type="Gene3D" id="3.40.50.1820">
    <property type="entry name" value="alpha/beta hydrolase"/>
    <property type="match status" value="1"/>
</dbReference>
<dbReference type="Proteomes" id="UP001201262">
    <property type="component" value="Unassembled WGS sequence"/>
</dbReference>
<reference evidence="1" key="1">
    <citation type="submission" date="2021-12" db="EMBL/GenBank/DDBJ databases">
        <title>Convergent genome expansion in fungi linked to evolution of root-endophyte symbiosis.</title>
        <authorList>
            <consortium name="DOE Joint Genome Institute"/>
            <person name="Ke Y.-H."/>
            <person name="Bonito G."/>
            <person name="Liao H.-L."/>
            <person name="Looney B."/>
            <person name="Rojas-Flechas A."/>
            <person name="Nash J."/>
            <person name="Hameed K."/>
            <person name="Schadt C."/>
            <person name="Martin F."/>
            <person name="Crous P.W."/>
            <person name="Miettinen O."/>
            <person name="Magnuson J.K."/>
            <person name="Labbe J."/>
            <person name="Jacobson D."/>
            <person name="Doktycz M.J."/>
            <person name="Veneault-Fourrey C."/>
            <person name="Kuo A."/>
            <person name="Mondo S."/>
            <person name="Calhoun S."/>
            <person name="Riley R."/>
            <person name="Ohm R."/>
            <person name="LaButti K."/>
            <person name="Andreopoulos B."/>
            <person name="Pangilinan J."/>
            <person name="Nolan M."/>
            <person name="Tritt A."/>
            <person name="Clum A."/>
            <person name="Lipzen A."/>
            <person name="Daum C."/>
            <person name="Barry K."/>
            <person name="Grigoriev I.V."/>
            <person name="Vilgalys R."/>
        </authorList>
    </citation>
    <scope>NUCLEOTIDE SEQUENCE</scope>
    <source>
        <strain evidence="1">PMI_201</strain>
    </source>
</reference>
<dbReference type="AlphaFoldDB" id="A0AAD4Q1Z3"/>
<evidence type="ECO:0008006" key="3">
    <source>
        <dbReference type="Google" id="ProtNLM"/>
    </source>
</evidence>
<protein>
    <recommendedName>
        <fullName evidence="3">Lipase B</fullName>
    </recommendedName>
</protein>
<dbReference type="PANTHER" id="PTHR37574">
    <property type="entry name" value="LIPASE B"/>
    <property type="match status" value="1"/>
</dbReference>
<evidence type="ECO:0000313" key="2">
    <source>
        <dbReference type="Proteomes" id="UP001201262"/>
    </source>
</evidence>
<gene>
    <name evidence="1" type="ORF">BGW36DRAFT_294275</name>
</gene>
<organism evidence="1 2">
    <name type="scientific">Talaromyces proteolyticus</name>
    <dbReference type="NCBI Taxonomy" id="1131652"/>
    <lineage>
        <taxon>Eukaryota</taxon>
        <taxon>Fungi</taxon>
        <taxon>Dikarya</taxon>
        <taxon>Ascomycota</taxon>
        <taxon>Pezizomycotina</taxon>
        <taxon>Eurotiomycetes</taxon>
        <taxon>Eurotiomycetidae</taxon>
        <taxon>Eurotiales</taxon>
        <taxon>Trichocomaceae</taxon>
        <taxon>Talaromyces</taxon>
        <taxon>Talaromyces sect. Bacilispori</taxon>
    </lineage>
</organism>
<dbReference type="SUPFAM" id="SSF53474">
    <property type="entry name" value="alpha/beta-Hydrolases"/>
    <property type="match status" value="1"/>
</dbReference>
<comment type="caution">
    <text evidence="1">The sequence shown here is derived from an EMBL/GenBank/DDBJ whole genome shotgun (WGS) entry which is preliminary data.</text>
</comment>
<evidence type="ECO:0000313" key="1">
    <source>
        <dbReference type="EMBL" id="KAH8699194.1"/>
    </source>
</evidence>
<keyword evidence="2" id="KW-1185">Reference proteome</keyword>
<dbReference type="GeneID" id="70241366"/>
<sequence>MIFSLILTPLVALASPTHRSLRLLGRETTGVNSFNNTNLAQPATTIFPQKASSDAPFSLSENTLRSAIYIPSTFEYGSGSKSPVILIPGTSLPAGTTYSNGFGKLLANTSYADPVWVNIPGYSLGDAQVNAEYVAYAINYIAGVSKGKNISLVSWSQGGPNIQWSLKYWPSTREVVNDFVALSPDFKGTTEAILICSGLTGDLCEPSILQQENTSEYIATLRNNGGDSAYVPTTTFYSSTDEIVQPQDGKNASAYILDARNVGVTNNQVQSVCSNSTQIVLHEGALYNSVAWGLIEDALTHDGPGQISRLDIQTLCKAAAAPGLDSLLGESIIVNAVPNILAYHPKATKEPAIASYAG</sequence>
<proteinExistence type="predicted"/>
<dbReference type="PANTHER" id="PTHR37574:SF1">
    <property type="entry name" value="LIPASE B"/>
    <property type="match status" value="1"/>
</dbReference>
<accession>A0AAD4Q1Z3</accession>
<dbReference type="InterPro" id="IPR029058">
    <property type="entry name" value="AB_hydrolase_fold"/>
</dbReference>